<dbReference type="AlphaFoldDB" id="A0AAN8YX54"/>
<dbReference type="PANTHER" id="PTHR31218">
    <property type="entry name" value="WAT1-RELATED PROTEIN"/>
    <property type="match status" value="1"/>
</dbReference>
<evidence type="ECO:0000256" key="6">
    <source>
        <dbReference type="RuleBase" id="RU363077"/>
    </source>
</evidence>
<comment type="subcellular location">
    <subcellularLocation>
        <location evidence="1 6">Membrane</location>
        <topology evidence="1 6">Multi-pass membrane protein</topology>
    </subcellularLocation>
</comment>
<keyword evidence="4 6" id="KW-1133">Transmembrane helix</keyword>
<feature type="transmembrane region" description="Helical" evidence="6">
    <location>
        <begin position="225"/>
        <end position="245"/>
    </location>
</feature>
<evidence type="ECO:0000313" key="8">
    <source>
        <dbReference type="EMBL" id="KAK6916112.1"/>
    </source>
</evidence>
<comment type="similarity">
    <text evidence="2 6">Belongs to the drug/metabolite transporter (DMT) superfamily. Plant drug/metabolite exporter (P-DME) (TC 2.A.7.4) family.</text>
</comment>
<dbReference type="GO" id="GO:0016020">
    <property type="term" value="C:membrane"/>
    <property type="evidence" value="ECO:0007669"/>
    <property type="project" value="UniProtKB-SubCell"/>
</dbReference>
<evidence type="ECO:0000259" key="7">
    <source>
        <dbReference type="Pfam" id="PF00892"/>
    </source>
</evidence>
<gene>
    <name evidence="8" type="ORF">RJ641_018973</name>
</gene>
<feature type="domain" description="EamA" evidence="7">
    <location>
        <begin position="195"/>
        <end position="333"/>
    </location>
</feature>
<feature type="transmembrane region" description="Helical" evidence="6">
    <location>
        <begin position="193"/>
        <end position="213"/>
    </location>
</feature>
<name>A0AAN8YX54_9MAGN</name>
<keyword evidence="5 6" id="KW-0472">Membrane</keyword>
<dbReference type="InterPro" id="IPR030184">
    <property type="entry name" value="WAT1-related"/>
</dbReference>
<dbReference type="EMBL" id="JBAMMX010000024">
    <property type="protein sequence ID" value="KAK6916112.1"/>
    <property type="molecule type" value="Genomic_DNA"/>
</dbReference>
<feature type="transmembrane region" description="Helical" evidence="6">
    <location>
        <begin position="106"/>
        <end position="130"/>
    </location>
</feature>
<organism evidence="8 9">
    <name type="scientific">Dillenia turbinata</name>
    <dbReference type="NCBI Taxonomy" id="194707"/>
    <lineage>
        <taxon>Eukaryota</taxon>
        <taxon>Viridiplantae</taxon>
        <taxon>Streptophyta</taxon>
        <taxon>Embryophyta</taxon>
        <taxon>Tracheophyta</taxon>
        <taxon>Spermatophyta</taxon>
        <taxon>Magnoliopsida</taxon>
        <taxon>eudicotyledons</taxon>
        <taxon>Gunneridae</taxon>
        <taxon>Pentapetalae</taxon>
        <taxon>Dilleniales</taxon>
        <taxon>Dilleniaceae</taxon>
        <taxon>Dillenia</taxon>
    </lineage>
</organism>
<accession>A0AAN8YX54</accession>
<feature type="transmembrane region" description="Helical" evidence="6">
    <location>
        <begin position="75"/>
        <end position="94"/>
    </location>
</feature>
<dbReference type="Pfam" id="PF00892">
    <property type="entry name" value="EamA"/>
    <property type="match status" value="2"/>
</dbReference>
<feature type="transmembrane region" description="Helical" evidence="6">
    <location>
        <begin position="289"/>
        <end position="309"/>
    </location>
</feature>
<evidence type="ECO:0000256" key="1">
    <source>
        <dbReference type="ARBA" id="ARBA00004141"/>
    </source>
</evidence>
<feature type="transmembrane region" description="Helical" evidence="6">
    <location>
        <begin position="257"/>
        <end position="282"/>
    </location>
</feature>
<dbReference type="InterPro" id="IPR000620">
    <property type="entry name" value="EamA_dom"/>
</dbReference>
<feature type="transmembrane region" description="Helical" evidence="6">
    <location>
        <begin position="315"/>
        <end position="335"/>
    </location>
</feature>
<evidence type="ECO:0000256" key="2">
    <source>
        <dbReference type="ARBA" id="ARBA00007635"/>
    </source>
</evidence>
<feature type="non-terminal residue" evidence="8">
    <location>
        <position position="345"/>
    </location>
</feature>
<protein>
    <recommendedName>
        <fullName evidence="6">WAT1-related protein</fullName>
    </recommendedName>
</protein>
<dbReference type="Proteomes" id="UP001370490">
    <property type="component" value="Unassembled WGS sequence"/>
</dbReference>
<proteinExistence type="inferred from homology"/>
<comment type="caution">
    <text evidence="8">The sequence shown here is derived from an EMBL/GenBank/DDBJ whole genome shotgun (WGS) entry which is preliminary data.</text>
</comment>
<dbReference type="InterPro" id="IPR037185">
    <property type="entry name" value="EmrE-like"/>
</dbReference>
<evidence type="ECO:0000256" key="3">
    <source>
        <dbReference type="ARBA" id="ARBA00022692"/>
    </source>
</evidence>
<keyword evidence="3 6" id="KW-0812">Transmembrane</keyword>
<reference evidence="8 9" key="1">
    <citation type="submission" date="2023-12" db="EMBL/GenBank/DDBJ databases">
        <title>A high-quality genome assembly for Dillenia turbinata (Dilleniales).</title>
        <authorList>
            <person name="Chanderbali A."/>
        </authorList>
    </citation>
    <scope>NUCLEOTIDE SEQUENCE [LARGE SCALE GENOMIC DNA]</scope>
    <source>
        <strain evidence="8">LSX21</strain>
        <tissue evidence="8">Leaf</tissue>
    </source>
</reference>
<sequence length="345" mass="37698">MSVNVNSMRNFVDGMRPALVMVLVQIILAGMNVLYKLAANNGMSLKVLIAYRFIFATAFILPVALIFERKSRPKLTWVVLGQAFLCGLFGGSLGQNLYATSLALTSATFTSAMANLVPAITFILAISFRMERLALRTLAGKAKVLGTLLGVSGAMLLTFYKGSQVNLWSTQIDLMKDTKQGHSSSLQPYSSNYILGALLAVGSCFSYATWLIVQAKMSERYPCPYSSTTLMSVMGSIQSIVYAVWMEKDRSQWKLRWNIRLLTVAYSGILASALMVALIAWCVRIRGPLFVSVFNPLMLVIVAIAGSLLLNEKLYVGSLLGALLIVCGLYAVLWGKGKEAKSPIR</sequence>
<feature type="domain" description="EamA" evidence="7">
    <location>
        <begin position="18"/>
        <end position="157"/>
    </location>
</feature>
<feature type="transmembrane region" description="Helical" evidence="6">
    <location>
        <begin position="18"/>
        <end position="37"/>
    </location>
</feature>
<dbReference type="SUPFAM" id="SSF103481">
    <property type="entry name" value="Multidrug resistance efflux transporter EmrE"/>
    <property type="match status" value="2"/>
</dbReference>
<evidence type="ECO:0000256" key="5">
    <source>
        <dbReference type="ARBA" id="ARBA00023136"/>
    </source>
</evidence>
<feature type="transmembrane region" description="Helical" evidence="6">
    <location>
        <begin position="49"/>
        <end position="68"/>
    </location>
</feature>
<evidence type="ECO:0000256" key="4">
    <source>
        <dbReference type="ARBA" id="ARBA00022989"/>
    </source>
</evidence>
<feature type="transmembrane region" description="Helical" evidence="6">
    <location>
        <begin position="142"/>
        <end position="160"/>
    </location>
</feature>
<evidence type="ECO:0000313" key="9">
    <source>
        <dbReference type="Proteomes" id="UP001370490"/>
    </source>
</evidence>
<dbReference type="GO" id="GO:0022857">
    <property type="term" value="F:transmembrane transporter activity"/>
    <property type="evidence" value="ECO:0007669"/>
    <property type="project" value="InterPro"/>
</dbReference>
<keyword evidence="9" id="KW-1185">Reference proteome</keyword>